<dbReference type="Proteomes" id="UP000254792">
    <property type="component" value="Chromosome"/>
</dbReference>
<gene>
    <name evidence="4" type="ORF">SALLE_v1c03210</name>
</gene>
<dbReference type="PANTHER" id="PTHR44145:SF3">
    <property type="entry name" value="DNAJ HOMOLOG SUBFAMILY A MEMBER 3, MITOCHONDRIAL"/>
    <property type="match status" value="1"/>
</dbReference>
<dbReference type="EMBL" id="CP031376">
    <property type="protein sequence ID" value="AXK50995.1"/>
    <property type="molecule type" value="Genomic_DNA"/>
</dbReference>
<dbReference type="InterPro" id="IPR036869">
    <property type="entry name" value="J_dom_sf"/>
</dbReference>
<name>A0A345Z316_9MOLU</name>
<protein>
    <recommendedName>
        <fullName evidence="3">J domain-containing protein</fullName>
    </recommendedName>
</protein>
<evidence type="ECO:0000313" key="4">
    <source>
        <dbReference type="EMBL" id="AXK50995.1"/>
    </source>
</evidence>
<dbReference type="InterPro" id="IPR001623">
    <property type="entry name" value="DnaJ_domain"/>
</dbReference>
<dbReference type="InterPro" id="IPR051938">
    <property type="entry name" value="Apopto_cytoskel_mod"/>
</dbReference>
<dbReference type="CDD" id="cd06257">
    <property type="entry name" value="DnaJ"/>
    <property type="match status" value="1"/>
</dbReference>
<dbReference type="SMART" id="SM00271">
    <property type="entry name" value="DnaJ"/>
    <property type="match status" value="1"/>
</dbReference>
<reference evidence="4 5" key="1">
    <citation type="submission" date="2018-07" db="EMBL/GenBank/DDBJ databases">
        <title>Complete genome sequence of Spiroplasma alleghenense PLHS-1 (ATCC 51752).</title>
        <authorList>
            <person name="Chou L."/>
            <person name="Lee T.-Y."/>
            <person name="Tsai Y.-M."/>
            <person name="Kuo C.-H."/>
        </authorList>
    </citation>
    <scope>NUCLEOTIDE SEQUENCE [LARGE SCALE GENOMIC DNA]</scope>
    <source>
        <strain evidence="4 5">PLHS-1</strain>
    </source>
</reference>
<dbReference type="OrthoDB" id="9779889at2"/>
<accession>A0A345Z316</accession>
<feature type="transmembrane region" description="Helical" evidence="2">
    <location>
        <begin position="6"/>
        <end position="25"/>
    </location>
</feature>
<dbReference type="Gene3D" id="1.10.287.110">
    <property type="entry name" value="DnaJ domain"/>
    <property type="match status" value="1"/>
</dbReference>
<keyword evidence="2" id="KW-1133">Transmembrane helix</keyword>
<evidence type="ECO:0000313" key="5">
    <source>
        <dbReference type="Proteomes" id="UP000254792"/>
    </source>
</evidence>
<dbReference type="RefSeq" id="WP_115557912.1">
    <property type="nucleotide sequence ID" value="NZ_CP031376.1"/>
</dbReference>
<dbReference type="PROSITE" id="PS50076">
    <property type="entry name" value="DNAJ_2"/>
    <property type="match status" value="1"/>
</dbReference>
<keyword evidence="1" id="KW-0143">Chaperone</keyword>
<dbReference type="PRINTS" id="PR00625">
    <property type="entry name" value="JDOMAIN"/>
</dbReference>
<evidence type="ECO:0000256" key="2">
    <source>
        <dbReference type="SAM" id="Phobius"/>
    </source>
</evidence>
<dbReference type="AlphaFoldDB" id="A0A345Z316"/>
<keyword evidence="5" id="KW-1185">Reference proteome</keyword>
<dbReference type="PANTHER" id="PTHR44145">
    <property type="entry name" value="DNAJ HOMOLOG SUBFAMILY A MEMBER 3, MITOCHONDRIAL"/>
    <property type="match status" value="1"/>
</dbReference>
<keyword evidence="2" id="KW-0472">Membrane</keyword>
<organism evidence="4 5">
    <name type="scientific">Spiroplasma alleghenense</name>
    <dbReference type="NCBI Taxonomy" id="216931"/>
    <lineage>
        <taxon>Bacteria</taxon>
        <taxon>Bacillati</taxon>
        <taxon>Mycoplasmatota</taxon>
        <taxon>Mollicutes</taxon>
        <taxon>Entomoplasmatales</taxon>
        <taxon>Spiroplasmataceae</taxon>
        <taxon>Spiroplasma</taxon>
    </lineage>
</organism>
<dbReference type="SUPFAM" id="SSF46565">
    <property type="entry name" value="Chaperone J-domain"/>
    <property type="match status" value="1"/>
</dbReference>
<evidence type="ECO:0000256" key="1">
    <source>
        <dbReference type="ARBA" id="ARBA00023186"/>
    </source>
</evidence>
<dbReference type="Pfam" id="PF00226">
    <property type="entry name" value="DnaJ"/>
    <property type="match status" value="1"/>
</dbReference>
<feature type="domain" description="J" evidence="3">
    <location>
        <begin position="62"/>
        <end position="122"/>
    </location>
</feature>
<evidence type="ECO:0000259" key="3">
    <source>
        <dbReference type="PROSITE" id="PS50076"/>
    </source>
</evidence>
<dbReference type="KEGG" id="salx:SALLE_v1c03210"/>
<sequence length="122" mass="14751">MDDIINLIFRILYFVFFWWLISLIFNHKKGRRNKYNTYDDESTYESEQEQEFSRVSKSKLQESYEVLGVDPDISDKELKKTYLNLAKKYHPDNSEDKEANEIKMTRINSAYQFICETRGIRK</sequence>
<proteinExistence type="predicted"/>
<keyword evidence="2" id="KW-0812">Transmembrane</keyword>